<dbReference type="AlphaFoldDB" id="A0AB39HR90"/>
<dbReference type="CDD" id="cd03230">
    <property type="entry name" value="ABC_DR_subfamily_A"/>
    <property type="match status" value="1"/>
</dbReference>
<dbReference type="EMBL" id="CP162599">
    <property type="protein sequence ID" value="XDK32741.1"/>
    <property type="molecule type" value="Genomic_DNA"/>
</dbReference>
<dbReference type="PANTHER" id="PTHR43158:SF10">
    <property type="entry name" value="ABC TRANSPORTER ATP-BINDING PROTEIN YTRB"/>
    <property type="match status" value="1"/>
</dbReference>
<sequence length="286" mass="32703">MTWIEIKHVSKQMSNFILGPIHLDIEPGTIAAFVGNNGSGKSTLLKMIMDFVHPTDGEIRILGVPVQGDDEGWKKYVAYQAQTQIGYDPFTGKDLKSLFAQTYIRWDDEIFYELIHLLEVNMDEKYSKLSPGEQQKLQIALTIATNASILILDEPTSFMDMSSKNIFIDYLIDWVEKGEKIVIISSHQVDEVRKLADYIAVMHQGNLIGYFDKEELTERYQQFWFSSQPPEAPIPGEVARGDLYIITNNTHITEAFLHRESIPYMKKNTLELAEIIAILIPKEKTN</sequence>
<keyword evidence="2 4" id="KW-0067">ATP-binding</keyword>
<dbReference type="InterPro" id="IPR003439">
    <property type="entry name" value="ABC_transporter-like_ATP-bd"/>
</dbReference>
<dbReference type="PANTHER" id="PTHR43158">
    <property type="entry name" value="SKFA PEPTIDE EXPORT ATP-BINDING PROTEIN SKFE"/>
    <property type="match status" value="1"/>
</dbReference>
<dbReference type="PROSITE" id="PS00211">
    <property type="entry name" value="ABC_TRANSPORTER_1"/>
    <property type="match status" value="1"/>
</dbReference>
<accession>A0AB39HR90</accession>
<dbReference type="GO" id="GO:0016887">
    <property type="term" value="F:ATP hydrolysis activity"/>
    <property type="evidence" value="ECO:0007669"/>
    <property type="project" value="InterPro"/>
</dbReference>
<dbReference type="Gene3D" id="3.40.50.300">
    <property type="entry name" value="P-loop containing nucleotide triphosphate hydrolases"/>
    <property type="match status" value="1"/>
</dbReference>
<evidence type="ECO:0000256" key="2">
    <source>
        <dbReference type="ARBA" id="ARBA00022840"/>
    </source>
</evidence>
<organism evidence="4">
    <name type="scientific">Ornithinibacillus sp. 4-3</name>
    <dbReference type="NCBI Taxonomy" id="3231488"/>
    <lineage>
        <taxon>Bacteria</taxon>
        <taxon>Bacillati</taxon>
        <taxon>Bacillota</taxon>
        <taxon>Bacilli</taxon>
        <taxon>Bacillales</taxon>
        <taxon>Bacillaceae</taxon>
        <taxon>Ornithinibacillus</taxon>
    </lineage>
</organism>
<evidence type="ECO:0000259" key="3">
    <source>
        <dbReference type="PROSITE" id="PS50893"/>
    </source>
</evidence>
<evidence type="ECO:0000313" key="4">
    <source>
        <dbReference type="EMBL" id="XDK32741.1"/>
    </source>
</evidence>
<dbReference type="InterPro" id="IPR003593">
    <property type="entry name" value="AAA+_ATPase"/>
</dbReference>
<proteinExistence type="predicted"/>
<feature type="domain" description="ABC transporter" evidence="3">
    <location>
        <begin position="1"/>
        <end position="229"/>
    </location>
</feature>
<name>A0AB39HR90_9BACI</name>
<evidence type="ECO:0000256" key="1">
    <source>
        <dbReference type="ARBA" id="ARBA00022741"/>
    </source>
</evidence>
<dbReference type="InterPro" id="IPR017871">
    <property type="entry name" value="ABC_transporter-like_CS"/>
</dbReference>
<dbReference type="PROSITE" id="PS50893">
    <property type="entry name" value="ABC_TRANSPORTER_2"/>
    <property type="match status" value="1"/>
</dbReference>
<dbReference type="GO" id="GO:0005524">
    <property type="term" value="F:ATP binding"/>
    <property type="evidence" value="ECO:0007669"/>
    <property type="project" value="UniProtKB-KW"/>
</dbReference>
<dbReference type="SMART" id="SM00382">
    <property type="entry name" value="AAA"/>
    <property type="match status" value="1"/>
</dbReference>
<dbReference type="Pfam" id="PF00005">
    <property type="entry name" value="ABC_tran"/>
    <property type="match status" value="1"/>
</dbReference>
<reference evidence="4" key="1">
    <citation type="submission" date="2024-07" db="EMBL/GenBank/DDBJ databases">
        <title>Halotolerant mesophilic bacterium Ornithinibacillus sp. 4-3, sp. nov., isolated from soil.</title>
        <authorList>
            <person name="Sidarenka A.V."/>
            <person name="Guliayeva D.E."/>
            <person name="Leanovich S.I."/>
            <person name="Hileuskaya K.S."/>
            <person name="Akhremchuk A.E."/>
            <person name="Sikolenko M.A."/>
            <person name="Valentovich L.N."/>
        </authorList>
    </citation>
    <scope>NUCLEOTIDE SEQUENCE</scope>
    <source>
        <strain evidence="4">4-3</strain>
    </source>
</reference>
<dbReference type="InterPro" id="IPR027417">
    <property type="entry name" value="P-loop_NTPase"/>
</dbReference>
<keyword evidence="1" id="KW-0547">Nucleotide-binding</keyword>
<gene>
    <name evidence="4" type="ORF">AB4Y30_17300</name>
</gene>
<dbReference type="SUPFAM" id="SSF52540">
    <property type="entry name" value="P-loop containing nucleoside triphosphate hydrolases"/>
    <property type="match status" value="1"/>
</dbReference>
<dbReference type="RefSeq" id="WP_368653429.1">
    <property type="nucleotide sequence ID" value="NZ_CP162599.1"/>
</dbReference>
<protein>
    <submittedName>
        <fullName evidence="4">ABC transporter ATP-binding protein</fullName>
    </submittedName>
</protein>